<gene>
    <name evidence="2" type="ORF">BECKTC1821F_GA0114240_103819</name>
</gene>
<organism evidence="2">
    <name type="scientific">Candidatus Kentrum sp. TC</name>
    <dbReference type="NCBI Taxonomy" id="2126339"/>
    <lineage>
        <taxon>Bacteria</taxon>
        <taxon>Pseudomonadati</taxon>
        <taxon>Pseudomonadota</taxon>
        <taxon>Gammaproteobacteria</taxon>
        <taxon>Candidatus Kentrum</taxon>
    </lineage>
</organism>
<keyword evidence="1" id="KW-0812">Transmembrane</keyword>
<dbReference type="AlphaFoldDB" id="A0A451A1H7"/>
<keyword evidence="1" id="KW-1133">Transmembrane helix</keyword>
<keyword evidence="1" id="KW-0472">Membrane</keyword>
<evidence type="ECO:0000313" key="2">
    <source>
        <dbReference type="EMBL" id="VFK59881.1"/>
    </source>
</evidence>
<protein>
    <submittedName>
        <fullName evidence="2">Uncharacterized protein</fullName>
    </submittedName>
</protein>
<reference evidence="2" key="1">
    <citation type="submission" date="2019-02" db="EMBL/GenBank/DDBJ databases">
        <authorList>
            <person name="Gruber-Vodicka R. H."/>
            <person name="Seah K. B. B."/>
        </authorList>
    </citation>
    <scope>NUCLEOTIDE SEQUENCE</scope>
    <source>
        <strain evidence="2">BECK_BZ126</strain>
    </source>
</reference>
<name>A0A451A1H7_9GAMM</name>
<proteinExistence type="predicted"/>
<feature type="transmembrane region" description="Helical" evidence="1">
    <location>
        <begin position="244"/>
        <end position="268"/>
    </location>
</feature>
<sequence>MNAENQNQGQNQNAPFGRIVHEINPVTFVMDAGADKGVSLDQHLSVYTSGEVIMDPDTAPELARLKLTKGIIKVIDVQEKVCLAIFKRNSVCRCLCREFPAPSGTRCVRSRIRATESWVQVLRPWRFARDAKPAWISERENMLEILMSVLGGGFGALLRFVPEIFRLFEDRRDANHEYRMMQLQIQSDKLRARQKVDLAVLQGEIQENLKEGDAYIEALRGQQIPSGIRWVDTLNASVRPMVTYWWLLLFTIYKASLIVSAIVDWVGFAEFASAIWTNSDAGILSMILGFWFVDRVMRKQHGE</sequence>
<accession>A0A451A1H7</accession>
<dbReference type="EMBL" id="CAADFW010000038">
    <property type="protein sequence ID" value="VFK59881.1"/>
    <property type="molecule type" value="Genomic_DNA"/>
</dbReference>
<evidence type="ECO:0000256" key="1">
    <source>
        <dbReference type="SAM" id="Phobius"/>
    </source>
</evidence>
<feature type="transmembrane region" description="Helical" evidence="1">
    <location>
        <begin position="274"/>
        <end position="293"/>
    </location>
</feature>